<dbReference type="AlphaFoldDB" id="A0A895YH53"/>
<proteinExistence type="predicted"/>
<accession>A0A895YH53</accession>
<evidence type="ECO:0000313" key="2">
    <source>
        <dbReference type="Proteomes" id="UP000662857"/>
    </source>
</evidence>
<dbReference type="KEGG" id="nhy:JQS43_03220"/>
<evidence type="ECO:0000313" key="1">
    <source>
        <dbReference type="EMBL" id="QSB15385.1"/>
    </source>
</evidence>
<organism evidence="1 2">
    <name type="scientific">Natronosporangium hydrolyticum</name>
    <dbReference type="NCBI Taxonomy" id="2811111"/>
    <lineage>
        <taxon>Bacteria</taxon>
        <taxon>Bacillati</taxon>
        <taxon>Actinomycetota</taxon>
        <taxon>Actinomycetes</taxon>
        <taxon>Micromonosporales</taxon>
        <taxon>Micromonosporaceae</taxon>
        <taxon>Natronosporangium</taxon>
    </lineage>
</organism>
<dbReference type="SUPFAM" id="SSF54197">
    <property type="entry name" value="HIT-like"/>
    <property type="match status" value="1"/>
</dbReference>
<keyword evidence="2" id="KW-1185">Reference proteome</keyword>
<dbReference type="Gene3D" id="3.30.428.10">
    <property type="entry name" value="HIT-like"/>
    <property type="match status" value="1"/>
</dbReference>
<reference evidence="1" key="1">
    <citation type="submission" date="2021-02" db="EMBL/GenBank/DDBJ databases">
        <title>Natrosporangium hydrolyticum gen. nov., sp. nov, a haloalkaliphilic actinobacterium from a soda solonchak soil.</title>
        <authorList>
            <person name="Sorokin D.Y."/>
            <person name="Khijniak T.V."/>
            <person name="Zakharycheva A.P."/>
            <person name="Boueva O.V."/>
            <person name="Ariskina E.V."/>
            <person name="Hahnke R.L."/>
            <person name="Bunk B."/>
            <person name="Sproer C."/>
            <person name="Schumann P."/>
            <person name="Evtushenko L.I."/>
            <person name="Kublanov I.V."/>
        </authorList>
    </citation>
    <scope>NUCLEOTIDE SEQUENCE</scope>
    <source>
        <strain evidence="1">DSM 106523</strain>
    </source>
</reference>
<dbReference type="RefSeq" id="WP_239677566.1">
    <property type="nucleotide sequence ID" value="NZ_CP070499.1"/>
</dbReference>
<name>A0A895YH53_9ACTN</name>
<dbReference type="InterPro" id="IPR036265">
    <property type="entry name" value="HIT-like_sf"/>
</dbReference>
<sequence>MTDATPGRFSAHYEYEQTREMPLDSFAYLRDSLATDPLAIAALARPEIPEPPRAGEGGRDCRSCTADDRDYLWTDQHWRIHTIAEPLGLFFVMVNPREHYEELPDLPPARAAELGPLLQRMESALRALGDVGQVHTHKWGDGGAHLHLWQIVRPLGMLQARGVGLTVWLKALPPLPTEVWEAAGRDFARQMALGGGTAHR</sequence>
<dbReference type="Proteomes" id="UP000662857">
    <property type="component" value="Chromosome"/>
</dbReference>
<gene>
    <name evidence="1" type="ORF">JQS43_03220</name>
</gene>
<dbReference type="EMBL" id="CP070499">
    <property type="protein sequence ID" value="QSB15385.1"/>
    <property type="molecule type" value="Genomic_DNA"/>
</dbReference>
<protein>
    <recommendedName>
        <fullName evidence="3">Diadenosine tetraphosphate (Ap4A) hydrolase</fullName>
    </recommendedName>
</protein>
<evidence type="ECO:0008006" key="3">
    <source>
        <dbReference type="Google" id="ProtNLM"/>
    </source>
</evidence>